<dbReference type="Pfam" id="PF00098">
    <property type="entry name" value="zf-CCHC"/>
    <property type="match status" value="1"/>
</dbReference>
<dbReference type="Gene3D" id="4.10.60.10">
    <property type="entry name" value="Zinc finger, CCHC-type"/>
    <property type="match status" value="1"/>
</dbReference>
<dbReference type="PANTHER" id="PTHR45823:SF1">
    <property type="entry name" value="T-SNARE COILED-COIL HOMOLOGY DOMAIN-CONTAINING PROTEIN"/>
    <property type="match status" value="1"/>
</dbReference>
<organism evidence="3 4">
    <name type="scientific">Ceratitis capitata</name>
    <name type="common">Mediterranean fruit fly</name>
    <name type="synonym">Tephritis capitata</name>
    <dbReference type="NCBI Taxonomy" id="7213"/>
    <lineage>
        <taxon>Eukaryota</taxon>
        <taxon>Metazoa</taxon>
        <taxon>Ecdysozoa</taxon>
        <taxon>Arthropoda</taxon>
        <taxon>Hexapoda</taxon>
        <taxon>Insecta</taxon>
        <taxon>Pterygota</taxon>
        <taxon>Neoptera</taxon>
        <taxon>Endopterygota</taxon>
        <taxon>Diptera</taxon>
        <taxon>Brachycera</taxon>
        <taxon>Muscomorpha</taxon>
        <taxon>Tephritoidea</taxon>
        <taxon>Tephritidae</taxon>
        <taxon>Ceratitis</taxon>
        <taxon>Ceratitis</taxon>
    </lineage>
</organism>
<gene>
    <name evidence="3" type="ORF">CCAP1982_LOCUS12060</name>
</gene>
<dbReference type="InterPro" id="IPR001878">
    <property type="entry name" value="Znf_CCHC"/>
</dbReference>
<dbReference type="AlphaFoldDB" id="A0A811UXH5"/>
<keyword evidence="1" id="KW-0863">Zinc-finger</keyword>
<dbReference type="InterPro" id="IPR036875">
    <property type="entry name" value="Znf_CCHC_sf"/>
</dbReference>
<keyword evidence="1" id="KW-0862">Zinc</keyword>
<dbReference type="GO" id="GO:0008270">
    <property type="term" value="F:zinc ion binding"/>
    <property type="evidence" value="ECO:0007669"/>
    <property type="project" value="UniProtKB-KW"/>
</dbReference>
<comment type="caution">
    <text evidence="3">The sequence shown here is derived from an EMBL/GenBank/DDBJ whole genome shotgun (WGS) entry which is preliminary data.</text>
</comment>
<name>A0A811UXH5_CERCA</name>
<accession>A0A811UXH5</accession>
<protein>
    <submittedName>
        <fullName evidence="3">(Mediterranean fruit fly) hypothetical protein</fullName>
    </submittedName>
</protein>
<dbReference type="EMBL" id="CAJHJT010000034">
    <property type="protein sequence ID" value="CAD7003620.1"/>
    <property type="molecule type" value="Genomic_DNA"/>
</dbReference>
<dbReference type="SUPFAM" id="SSF57756">
    <property type="entry name" value="Retrovirus zinc finger-like domains"/>
    <property type="match status" value="1"/>
</dbReference>
<proteinExistence type="predicted"/>
<reference evidence="3" key="1">
    <citation type="submission" date="2020-11" db="EMBL/GenBank/DDBJ databases">
        <authorList>
            <person name="Whitehead M."/>
        </authorList>
    </citation>
    <scope>NUCLEOTIDE SEQUENCE</scope>
    <source>
        <strain evidence="3">EGII</strain>
    </source>
</reference>
<evidence type="ECO:0000313" key="3">
    <source>
        <dbReference type="EMBL" id="CAD7003620.1"/>
    </source>
</evidence>
<keyword evidence="1" id="KW-0479">Metal-binding</keyword>
<dbReference type="Proteomes" id="UP000606786">
    <property type="component" value="Unassembled WGS sequence"/>
</dbReference>
<evidence type="ECO:0000259" key="2">
    <source>
        <dbReference type="PROSITE" id="PS50158"/>
    </source>
</evidence>
<evidence type="ECO:0000313" key="4">
    <source>
        <dbReference type="Proteomes" id="UP000606786"/>
    </source>
</evidence>
<dbReference type="GO" id="GO:0003676">
    <property type="term" value="F:nucleic acid binding"/>
    <property type="evidence" value="ECO:0007669"/>
    <property type="project" value="InterPro"/>
</dbReference>
<dbReference type="PROSITE" id="PS50158">
    <property type="entry name" value="ZF_CCHC"/>
    <property type="match status" value="1"/>
</dbReference>
<keyword evidence="4" id="KW-1185">Reference proteome</keyword>
<feature type="domain" description="CCHC-type" evidence="2">
    <location>
        <begin position="270"/>
        <end position="283"/>
    </location>
</feature>
<sequence>MVEQREQISCLEGTIAQMQQNLVKNNAELKERQYLIETKVNTLESRVRELQLNRPTASVNAPKVKTPSFDGKIPFQVFKLQFEKTAERNNWSIDEKSAALFIALEGPAAKLLQTISVIERNDYYGLMQALERRYGSKYRRHIHQMMLAKRDQKSNESLQECASEFERLAHLAIGDPSGEHLERVKIQRFISGIKDVYTKRETYANPKLTLAETVAYAQTRETAALKSRPSYKVNKVEVETPDVMTEILRTLKSLKEMNRSGFKTQAGRGFKCGKPGHFARECKTSSSKQEVQRKRKVERLQSYDFTIEHRKGNTHGNADAMCPVDHVI</sequence>
<dbReference type="PANTHER" id="PTHR45823">
    <property type="entry name" value="T-SNARE COILED-COIL HOMOLOGY DOMAIN-CONTAINING PROTEIN"/>
    <property type="match status" value="1"/>
</dbReference>
<evidence type="ECO:0000256" key="1">
    <source>
        <dbReference type="PROSITE-ProRule" id="PRU00047"/>
    </source>
</evidence>